<reference evidence="2" key="1">
    <citation type="journal article" date="2021" name="Sci. Adv.">
        <title>The American lobster genome reveals insights on longevity, neural, and immune adaptations.</title>
        <authorList>
            <person name="Polinski J.M."/>
            <person name="Zimin A.V."/>
            <person name="Clark K.F."/>
            <person name="Kohn A.B."/>
            <person name="Sadowski N."/>
            <person name="Timp W."/>
            <person name="Ptitsyn A."/>
            <person name="Khanna P."/>
            <person name="Romanova D.Y."/>
            <person name="Williams P."/>
            <person name="Greenwood S.J."/>
            <person name="Moroz L.L."/>
            <person name="Walt D.R."/>
            <person name="Bodnar A.G."/>
        </authorList>
    </citation>
    <scope>NUCLEOTIDE SEQUENCE</scope>
    <source>
        <strain evidence="2">GMGI-L3</strain>
    </source>
</reference>
<protein>
    <submittedName>
        <fullName evidence="2">Uncharacterized protein</fullName>
    </submittedName>
</protein>
<organism evidence="2 3">
    <name type="scientific">Homarus americanus</name>
    <name type="common">American lobster</name>
    <dbReference type="NCBI Taxonomy" id="6706"/>
    <lineage>
        <taxon>Eukaryota</taxon>
        <taxon>Metazoa</taxon>
        <taxon>Ecdysozoa</taxon>
        <taxon>Arthropoda</taxon>
        <taxon>Crustacea</taxon>
        <taxon>Multicrustacea</taxon>
        <taxon>Malacostraca</taxon>
        <taxon>Eumalacostraca</taxon>
        <taxon>Eucarida</taxon>
        <taxon>Decapoda</taxon>
        <taxon>Pleocyemata</taxon>
        <taxon>Astacidea</taxon>
        <taxon>Nephropoidea</taxon>
        <taxon>Nephropidae</taxon>
        <taxon>Homarus</taxon>
    </lineage>
</organism>
<accession>A0A8J5N242</accession>
<keyword evidence="3" id="KW-1185">Reference proteome</keyword>
<name>A0A8J5N242_HOMAM</name>
<dbReference type="AlphaFoldDB" id="A0A8J5N242"/>
<sequence>MPGSENTSLFNNYIVLIVLLFPVPPIPKSSLPPSVLTSVKDFESFPVDAVTYFGSSPPVDIILSVFLKKMIRRPSATPEGDPEALPPEDTLRLLGHDEEGNAEVDYEAEMEAAAWRGRRRSSLDRVLRQHAYIIICVLCYACTLPGHRT</sequence>
<evidence type="ECO:0000313" key="3">
    <source>
        <dbReference type="Proteomes" id="UP000747542"/>
    </source>
</evidence>
<comment type="caution">
    <text evidence="2">The sequence shown here is derived from an EMBL/GenBank/DDBJ whole genome shotgun (WGS) entry which is preliminary data.</text>
</comment>
<dbReference type="Proteomes" id="UP000747542">
    <property type="component" value="Unassembled WGS sequence"/>
</dbReference>
<feature type="chain" id="PRO_5035183192" evidence="1">
    <location>
        <begin position="31"/>
        <end position="149"/>
    </location>
</feature>
<evidence type="ECO:0000256" key="1">
    <source>
        <dbReference type="SAM" id="SignalP"/>
    </source>
</evidence>
<feature type="signal peptide" evidence="1">
    <location>
        <begin position="1"/>
        <end position="30"/>
    </location>
</feature>
<dbReference type="EMBL" id="JAHLQT010011704">
    <property type="protein sequence ID" value="KAG7171744.1"/>
    <property type="molecule type" value="Genomic_DNA"/>
</dbReference>
<keyword evidence="1" id="KW-0732">Signal</keyword>
<gene>
    <name evidence="2" type="ORF">Hamer_G027288</name>
</gene>
<evidence type="ECO:0000313" key="2">
    <source>
        <dbReference type="EMBL" id="KAG7171744.1"/>
    </source>
</evidence>
<proteinExistence type="predicted"/>